<gene>
    <name evidence="2" type="ORF">Verru16b_01373</name>
</gene>
<dbReference type="AlphaFoldDB" id="A0A1D8ATV5"/>
<dbReference type="PANTHER" id="PTHR30383">
    <property type="entry name" value="THIOESTERASE 1/PROTEASE 1/LYSOPHOSPHOLIPASE L1"/>
    <property type="match status" value="1"/>
</dbReference>
<dbReference type="OrthoDB" id="9790057at2"/>
<dbReference type="Gene3D" id="3.40.50.1110">
    <property type="entry name" value="SGNH hydrolase"/>
    <property type="match status" value="1"/>
</dbReference>
<accession>A0A1D8ATV5</accession>
<protein>
    <submittedName>
        <fullName evidence="2">GDSL-like Lipase/Acylhydrolase</fullName>
    </submittedName>
</protein>
<dbReference type="Pfam" id="PF13472">
    <property type="entry name" value="Lipase_GDSL_2"/>
    <property type="match status" value="1"/>
</dbReference>
<proteinExistence type="predicted"/>
<feature type="domain" description="SGNH hydrolase-type esterase" evidence="1">
    <location>
        <begin position="71"/>
        <end position="217"/>
    </location>
</feature>
<dbReference type="InterPro" id="IPR036514">
    <property type="entry name" value="SGNH_hydro_sf"/>
</dbReference>
<dbReference type="EMBL" id="CP016094">
    <property type="protein sequence ID" value="AOS44312.1"/>
    <property type="molecule type" value="Genomic_DNA"/>
</dbReference>
<dbReference type="InterPro" id="IPR051532">
    <property type="entry name" value="Ester_Hydrolysis_Enzymes"/>
</dbReference>
<dbReference type="SUPFAM" id="SSF52266">
    <property type="entry name" value="SGNH hydrolase"/>
    <property type="match status" value="1"/>
</dbReference>
<dbReference type="Proteomes" id="UP000095228">
    <property type="component" value="Chromosome"/>
</dbReference>
<keyword evidence="3" id="KW-1185">Reference proteome</keyword>
<dbReference type="KEGG" id="obg:Verru16b_01373"/>
<reference evidence="2 3" key="1">
    <citation type="submission" date="2016-06" db="EMBL/GenBank/DDBJ databases">
        <title>Three novel species with peptidoglycan cell walls form the new genus Lacunisphaera gen. nov. in the family Opitutaceae of the verrucomicrobial subdivision 4.</title>
        <authorList>
            <person name="Rast P."/>
            <person name="Gloeckner I."/>
            <person name="Jogler M."/>
            <person name="Boedeker C."/>
            <person name="Jeske O."/>
            <person name="Wiegand S."/>
            <person name="Reinhardt R."/>
            <person name="Schumann P."/>
            <person name="Rohde M."/>
            <person name="Spring S."/>
            <person name="Gloeckner F.O."/>
            <person name="Jogler C."/>
        </authorList>
    </citation>
    <scope>NUCLEOTIDE SEQUENCE [LARGE SCALE GENOMIC DNA]</scope>
    <source>
        <strain evidence="2 3">IG16b</strain>
    </source>
</reference>
<dbReference type="STRING" id="1838286.Verru16b_01373"/>
<evidence type="ECO:0000313" key="2">
    <source>
        <dbReference type="EMBL" id="AOS44312.1"/>
    </source>
</evidence>
<dbReference type="InterPro" id="IPR013830">
    <property type="entry name" value="SGNH_hydro"/>
</dbReference>
<organism evidence="2 3">
    <name type="scientific">Lacunisphaera limnophila</name>
    <dbReference type="NCBI Taxonomy" id="1838286"/>
    <lineage>
        <taxon>Bacteria</taxon>
        <taxon>Pseudomonadati</taxon>
        <taxon>Verrucomicrobiota</taxon>
        <taxon>Opitutia</taxon>
        <taxon>Opitutales</taxon>
        <taxon>Opitutaceae</taxon>
        <taxon>Lacunisphaera</taxon>
    </lineage>
</organism>
<sequence>MNYFVLRQRWIYIIFLLLGGASTTWAEPLPRDPQRFASEIMRYEEADAAQRPLPGQILFLGSSTIRLWVTLQEDFASFEVINRGFGGARLAEVTLNLQRIAFPYAPRQIVLFAGGNDLADGHSPEQVLADFQRFVEHTRRALPDVPISYIGIYHNPQRWHLRHKFRETNSLIANFCRHTPALEFIETYPSFLAADGKPSPALFAEDKLHLNAAGYKVLAALLCPHLLSAAHARNPKPTQ</sequence>
<evidence type="ECO:0000259" key="1">
    <source>
        <dbReference type="Pfam" id="PF13472"/>
    </source>
</evidence>
<name>A0A1D8ATV5_9BACT</name>
<dbReference type="GO" id="GO:0004622">
    <property type="term" value="F:phosphatidylcholine lysophospholipase activity"/>
    <property type="evidence" value="ECO:0007669"/>
    <property type="project" value="TreeGrafter"/>
</dbReference>
<evidence type="ECO:0000313" key="3">
    <source>
        <dbReference type="Proteomes" id="UP000095228"/>
    </source>
</evidence>
<dbReference type="PANTHER" id="PTHR30383:SF5">
    <property type="entry name" value="SGNH HYDROLASE-TYPE ESTERASE DOMAIN-CONTAINING PROTEIN"/>
    <property type="match status" value="1"/>
</dbReference>
<dbReference type="RefSeq" id="WP_069961569.1">
    <property type="nucleotide sequence ID" value="NZ_CP016094.1"/>
</dbReference>
<keyword evidence="2" id="KW-0378">Hydrolase</keyword>